<dbReference type="InterPro" id="IPR050121">
    <property type="entry name" value="Cytochrome_P450_monoxygenase"/>
</dbReference>
<organism evidence="14 15">
    <name type="scientific">Athelia psychrophila</name>
    <dbReference type="NCBI Taxonomy" id="1759441"/>
    <lineage>
        <taxon>Eukaryota</taxon>
        <taxon>Fungi</taxon>
        <taxon>Dikarya</taxon>
        <taxon>Basidiomycota</taxon>
        <taxon>Agaricomycotina</taxon>
        <taxon>Agaricomycetes</taxon>
        <taxon>Agaricomycetidae</taxon>
        <taxon>Atheliales</taxon>
        <taxon>Atheliaceae</taxon>
        <taxon>Athelia</taxon>
    </lineage>
</organism>
<evidence type="ECO:0000313" key="14">
    <source>
        <dbReference type="EMBL" id="KZP16707.1"/>
    </source>
</evidence>
<dbReference type="PRINTS" id="PR00463">
    <property type="entry name" value="EP450I"/>
</dbReference>
<comment type="similarity">
    <text evidence="4">Belongs to the cytochrome P450 family.</text>
</comment>
<keyword evidence="15" id="KW-1185">Reference proteome</keyword>
<dbReference type="GO" id="GO:0004497">
    <property type="term" value="F:monooxygenase activity"/>
    <property type="evidence" value="ECO:0007669"/>
    <property type="project" value="UniProtKB-KW"/>
</dbReference>
<keyword evidence="8" id="KW-1133">Transmembrane helix</keyword>
<evidence type="ECO:0000256" key="8">
    <source>
        <dbReference type="ARBA" id="ARBA00022989"/>
    </source>
</evidence>
<evidence type="ECO:0000256" key="11">
    <source>
        <dbReference type="ARBA" id="ARBA00023033"/>
    </source>
</evidence>
<dbReference type="GO" id="GO:0020037">
    <property type="term" value="F:heme binding"/>
    <property type="evidence" value="ECO:0007669"/>
    <property type="project" value="InterPro"/>
</dbReference>
<dbReference type="Gene3D" id="1.10.630.10">
    <property type="entry name" value="Cytochrome P450"/>
    <property type="match status" value="1"/>
</dbReference>
<dbReference type="EMBL" id="KV417590">
    <property type="protein sequence ID" value="KZP16707.1"/>
    <property type="molecule type" value="Genomic_DNA"/>
</dbReference>
<dbReference type="AlphaFoldDB" id="A0A166FE44"/>
<dbReference type="PANTHER" id="PTHR24305">
    <property type="entry name" value="CYTOCHROME P450"/>
    <property type="match status" value="1"/>
</dbReference>
<comment type="subcellular location">
    <subcellularLocation>
        <location evidence="2">Membrane</location>
    </subcellularLocation>
</comment>
<evidence type="ECO:0000256" key="9">
    <source>
        <dbReference type="ARBA" id="ARBA00023002"/>
    </source>
</evidence>
<keyword evidence="5 13" id="KW-0349">Heme</keyword>
<evidence type="ECO:0000313" key="15">
    <source>
        <dbReference type="Proteomes" id="UP000076532"/>
    </source>
</evidence>
<reference evidence="14 15" key="1">
    <citation type="journal article" date="2016" name="Mol. Biol. Evol.">
        <title>Comparative Genomics of Early-Diverging Mushroom-Forming Fungi Provides Insights into the Origins of Lignocellulose Decay Capabilities.</title>
        <authorList>
            <person name="Nagy L.G."/>
            <person name="Riley R."/>
            <person name="Tritt A."/>
            <person name="Adam C."/>
            <person name="Daum C."/>
            <person name="Floudas D."/>
            <person name="Sun H."/>
            <person name="Yadav J.S."/>
            <person name="Pangilinan J."/>
            <person name="Larsson K.H."/>
            <person name="Matsuura K."/>
            <person name="Barry K."/>
            <person name="Labutti K."/>
            <person name="Kuo R."/>
            <person name="Ohm R.A."/>
            <person name="Bhattacharya S.S."/>
            <person name="Shirouzu T."/>
            <person name="Yoshinaga Y."/>
            <person name="Martin F.M."/>
            <person name="Grigoriev I.V."/>
            <person name="Hibbett D.S."/>
        </authorList>
    </citation>
    <scope>NUCLEOTIDE SEQUENCE [LARGE SCALE GENOMIC DNA]</scope>
    <source>
        <strain evidence="14 15">CBS 109695</strain>
    </source>
</reference>
<evidence type="ECO:0000256" key="6">
    <source>
        <dbReference type="ARBA" id="ARBA00022692"/>
    </source>
</evidence>
<dbReference type="InterPro" id="IPR001128">
    <property type="entry name" value="Cyt_P450"/>
</dbReference>
<evidence type="ECO:0000256" key="3">
    <source>
        <dbReference type="ARBA" id="ARBA00004721"/>
    </source>
</evidence>
<comment type="cofactor">
    <cofactor evidence="1 13">
        <name>heme</name>
        <dbReference type="ChEBI" id="CHEBI:30413"/>
    </cofactor>
</comment>
<dbReference type="InterPro" id="IPR036396">
    <property type="entry name" value="Cyt_P450_sf"/>
</dbReference>
<name>A0A166FE44_9AGAM</name>
<accession>A0A166FE44</accession>
<dbReference type="GO" id="GO:0016705">
    <property type="term" value="F:oxidoreductase activity, acting on paired donors, with incorporation or reduction of molecular oxygen"/>
    <property type="evidence" value="ECO:0007669"/>
    <property type="project" value="InterPro"/>
</dbReference>
<proteinExistence type="inferred from homology"/>
<keyword evidence="7 13" id="KW-0479">Metal-binding</keyword>
<keyword evidence="12" id="KW-0472">Membrane</keyword>
<feature type="binding site" description="axial binding residue" evidence="13">
    <location>
        <position position="492"/>
    </location>
    <ligand>
        <name>heme</name>
        <dbReference type="ChEBI" id="CHEBI:30413"/>
    </ligand>
    <ligandPart>
        <name>Fe</name>
        <dbReference type="ChEBI" id="CHEBI:18248"/>
    </ligandPart>
</feature>
<evidence type="ECO:0000256" key="13">
    <source>
        <dbReference type="PIRSR" id="PIRSR602401-1"/>
    </source>
</evidence>
<dbReference type="InterPro" id="IPR002401">
    <property type="entry name" value="Cyt_P450_E_grp-I"/>
</dbReference>
<evidence type="ECO:0000256" key="4">
    <source>
        <dbReference type="ARBA" id="ARBA00010617"/>
    </source>
</evidence>
<dbReference type="CDD" id="cd11069">
    <property type="entry name" value="CYP_FUM15-like"/>
    <property type="match status" value="1"/>
</dbReference>
<dbReference type="SUPFAM" id="SSF48264">
    <property type="entry name" value="Cytochrome P450"/>
    <property type="match status" value="1"/>
</dbReference>
<protein>
    <submittedName>
        <fullName evidence="14">Cytochrome P450</fullName>
    </submittedName>
</protein>
<evidence type="ECO:0000256" key="10">
    <source>
        <dbReference type="ARBA" id="ARBA00023004"/>
    </source>
</evidence>
<keyword evidence="9" id="KW-0560">Oxidoreductase</keyword>
<dbReference type="STRING" id="436010.A0A166FE44"/>
<dbReference type="OrthoDB" id="1470350at2759"/>
<evidence type="ECO:0000256" key="5">
    <source>
        <dbReference type="ARBA" id="ARBA00022617"/>
    </source>
</evidence>
<dbReference type="PANTHER" id="PTHR24305:SF166">
    <property type="entry name" value="CYTOCHROME P450 12A4, MITOCHONDRIAL-RELATED"/>
    <property type="match status" value="1"/>
</dbReference>
<dbReference type="PRINTS" id="PR00385">
    <property type="entry name" value="P450"/>
</dbReference>
<evidence type="ECO:0000256" key="12">
    <source>
        <dbReference type="ARBA" id="ARBA00023136"/>
    </source>
</evidence>
<gene>
    <name evidence="14" type="ORF">FIBSPDRAFT_831484</name>
</gene>
<dbReference type="GO" id="GO:0016020">
    <property type="term" value="C:membrane"/>
    <property type="evidence" value="ECO:0007669"/>
    <property type="project" value="UniProtKB-SubCell"/>
</dbReference>
<keyword evidence="11" id="KW-0503">Monooxygenase</keyword>
<keyword evidence="10 13" id="KW-0408">Iron</keyword>
<dbReference type="GO" id="GO:0005506">
    <property type="term" value="F:iron ion binding"/>
    <property type="evidence" value="ECO:0007669"/>
    <property type="project" value="InterPro"/>
</dbReference>
<dbReference type="Proteomes" id="UP000076532">
    <property type="component" value="Unassembled WGS sequence"/>
</dbReference>
<dbReference type="Pfam" id="PF00067">
    <property type="entry name" value="p450"/>
    <property type="match status" value="1"/>
</dbReference>
<evidence type="ECO:0000256" key="7">
    <source>
        <dbReference type="ARBA" id="ARBA00022723"/>
    </source>
</evidence>
<evidence type="ECO:0000256" key="2">
    <source>
        <dbReference type="ARBA" id="ARBA00004370"/>
    </source>
</evidence>
<comment type="pathway">
    <text evidence="3">Secondary metabolite biosynthesis; terpenoid biosynthesis.</text>
</comment>
<evidence type="ECO:0000256" key="1">
    <source>
        <dbReference type="ARBA" id="ARBA00001971"/>
    </source>
</evidence>
<keyword evidence="6" id="KW-0812">Transmembrane</keyword>
<sequence>MLLQALGVAVLLAVTRAVWLISRRAVVKSPLRNMPGPPSTSWRTGHLGNLYNPYGMSWHHQLNQKYGGAVQINGIMGDEHIYVSDPKALHHICVRDQDNFEETAMFVQGNQIIFGDGLLSTLGDHHKKQRRILNPIFSTSHMRDMTPIFYEVVDKLVGLINKKTSTGPAKMDILDLMMRTALEGVGQGGLGHSFKTLEEGDGNSPFRIALRSLIPTIFSLQIERQILPFILGIGTKAFRRKLVDMTPSRRLHKLRDIVNTMHVTNTEVLEEKKAAFNRGDEKVLEQVGHGRDIVSVLLRALEDVSDEDRLSDSEVLAHMTTLVFASHDTTSSTLAHIVHLLAIYPEVQEKLRKEIKDSKDAWEREHETGDRNLGYDTVSELPFLEAVCRETLRLEAPVTFMSRTAREPSVLPLWHPMTGSDGKTITEVPIAKNQNIIIGIAAADRDPEIWGPDAAEWKPERWANGIPKLAADAHLPGIYAGTMAFLGGGRGCIGIKFAQLEIKIIITMLLDNFKFSLSEDEVVWKLANIQMPWVEKTATNGPSLPLMISRLA</sequence>